<name>A0AAE9CY12_CAEBR</name>
<organism evidence="1 2">
    <name type="scientific">Caenorhabditis briggsae</name>
    <dbReference type="NCBI Taxonomy" id="6238"/>
    <lineage>
        <taxon>Eukaryota</taxon>
        <taxon>Metazoa</taxon>
        <taxon>Ecdysozoa</taxon>
        <taxon>Nematoda</taxon>
        <taxon>Chromadorea</taxon>
        <taxon>Rhabditida</taxon>
        <taxon>Rhabditina</taxon>
        <taxon>Rhabditomorpha</taxon>
        <taxon>Rhabditoidea</taxon>
        <taxon>Rhabditidae</taxon>
        <taxon>Peloderinae</taxon>
        <taxon>Caenorhabditis</taxon>
    </lineage>
</organism>
<dbReference type="AlphaFoldDB" id="A0AAE9CY12"/>
<sequence length="95" mass="10914">MDKSFQHCCAPSPFCHPSLRQQPPTIKFPTDPNPVAFDSKVSTDFKIHEKFFISAKMDNWEVVFMRNEEVRDFTESIIQAMGQYGMAGQPPSHLH</sequence>
<accession>A0AAE9CY12</accession>
<evidence type="ECO:0000313" key="1">
    <source>
        <dbReference type="EMBL" id="ULT85305.1"/>
    </source>
</evidence>
<dbReference type="Proteomes" id="UP000827892">
    <property type="component" value="Chromosome X"/>
</dbReference>
<reference evidence="1 2" key="1">
    <citation type="submission" date="2022-05" db="EMBL/GenBank/DDBJ databases">
        <title>Chromosome-level reference genomes for two strains of Caenorhabditis briggsae: an improved platform for comparative genomics.</title>
        <authorList>
            <person name="Stevens L."/>
            <person name="Andersen E.C."/>
        </authorList>
    </citation>
    <scope>NUCLEOTIDE SEQUENCE [LARGE SCALE GENOMIC DNA]</scope>
    <source>
        <strain evidence="1">QX1410_ONT</strain>
        <tissue evidence="1">Whole-organism</tissue>
    </source>
</reference>
<protein>
    <submittedName>
        <fullName evidence="1">Uncharacterized protein</fullName>
    </submittedName>
</protein>
<gene>
    <name evidence="1" type="ORF">L3Y34_013836</name>
</gene>
<dbReference type="EMBL" id="CP090896">
    <property type="protein sequence ID" value="ULT85305.1"/>
    <property type="molecule type" value="Genomic_DNA"/>
</dbReference>
<proteinExistence type="predicted"/>
<evidence type="ECO:0000313" key="2">
    <source>
        <dbReference type="Proteomes" id="UP000827892"/>
    </source>
</evidence>